<keyword evidence="2" id="KW-1185">Reference proteome</keyword>
<dbReference type="InterPro" id="IPR029068">
    <property type="entry name" value="Glyas_Bleomycin-R_OHBP_Dase"/>
</dbReference>
<gene>
    <name evidence="1" type="ORF">CGZ93_08000</name>
</gene>
<evidence type="ECO:0000313" key="1">
    <source>
        <dbReference type="EMBL" id="OYO21879.1"/>
    </source>
</evidence>
<evidence type="ECO:0008006" key="3">
    <source>
        <dbReference type="Google" id="ProtNLM"/>
    </source>
</evidence>
<protein>
    <recommendedName>
        <fullName evidence="3">Glyoxalase</fullName>
    </recommendedName>
</protein>
<sequence length="82" mass="9131">MGWRQAMTPDNSRVRVIEIIADLEVPDLEASKEFYADHLGLDDEEFNLGWVARLTSSQTGAHLQLVTRDATAPAVNIVAHRT</sequence>
<dbReference type="Proteomes" id="UP000216311">
    <property type="component" value="Unassembled WGS sequence"/>
</dbReference>
<dbReference type="SUPFAM" id="SSF54593">
    <property type="entry name" value="Glyoxalase/Bleomycin resistance protein/Dihydroxybiphenyl dioxygenase"/>
    <property type="match status" value="1"/>
</dbReference>
<organism evidence="1 2">
    <name type="scientific">Enemella dayhoffiae</name>
    <dbReference type="NCBI Taxonomy" id="2016507"/>
    <lineage>
        <taxon>Bacteria</taxon>
        <taxon>Bacillati</taxon>
        <taxon>Actinomycetota</taxon>
        <taxon>Actinomycetes</taxon>
        <taxon>Propionibacteriales</taxon>
        <taxon>Propionibacteriaceae</taxon>
        <taxon>Enemella</taxon>
    </lineage>
</organism>
<dbReference type="EMBL" id="NMVQ01000012">
    <property type="protein sequence ID" value="OYO21879.1"/>
    <property type="molecule type" value="Genomic_DNA"/>
</dbReference>
<evidence type="ECO:0000313" key="2">
    <source>
        <dbReference type="Proteomes" id="UP000216311"/>
    </source>
</evidence>
<proteinExistence type="predicted"/>
<name>A0A255H2T2_9ACTN</name>
<dbReference type="Gene3D" id="3.10.180.10">
    <property type="entry name" value="2,3-Dihydroxybiphenyl 1,2-Dioxygenase, domain 1"/>
    <property type="match status" value="1"/>
</dbReference>
<dbReference type="AlphaFoldDB" id="A0A255H2T2"/>
<accession>A0A255H2T2</accession>
<reference evidence="1 2" key="1">
    <citation type="submission" date="2017-07" db="EMBL/GenBank/DDBJ databases">
        <title>Draft whole genome sequences of clinical Proprionibacteriaceae strains.</title>
        <authorList>
            <person name="Bernier A.-M."/>
            <person name="Bernard K."/>
            <person name="Domingo M.-C."/>
        </authorList>
    </citation>
    <scope>NUCLEOTIDE SEQUENCE [LARGE SCALE GENOMIC DNA]</scope>
    <source>
        <strain evidence="1 2">NML 130396</strain>
    </source>
</reference>
<comment type="caution">
    <text evidence="1">The sequence shown here is derived from an EMBL/GenBank/DDBJ whole genome shotgun (WGS) entry which is preliminary data.</text>
</comment>